<dbReference type="RefSeq" id="XP_025376758.1">
    <property type="nucleotide sequence ID" value="XM_025522176.1"/>
</dbReference>
<evidence type="ECO:0000313" key="2">
    <source>
        <dbReference type="EMBL" id="PWN89560.1"/>
    </source>
</evidence>
<feature type="compositionally biased region" description="Low complexity" evidence="1">
    <location>
        <begin position="561"/>
        <end position="582"/>
    </location>
</feature>
<feature type="compositionally biased region" description="Basic and acidic residues" evidence="1">
    <location>
        <begin position="797"/>
        <end position="806"/>
    </location>
</feature>
<feature type="compositionally biased region" description="Acidic residues" evidence="1">
    <location>
        <begin position="953"/>
        <end position="963"/>
    </location>
</feature>
<feature type="compositionally biased region" description="Acidic residues" evidence="1">
    <location>
        <begin position="1"/>
        <end position="11"/>
    </location>
</feature>
<proteinExistence type="predicted"/>
<feature type="compositionally biased region" description="Basic and acidic residues" evidence="1">
    <location>
        <begin position="666"/>
        <end position="678"/>
    </location>
</feature>
<dbReference type="Proteomes" id="UP000245768">
    <property type="component" value="Unassembled WGS sequence"/>
</dbReference>
<dbReference type="EMBL" id="KZ819637">
    <property type="protein sequence ID" value="PWN89560.1"/>
    <property type="molecule type" value="Genomic_DNA"/>
</dbReference>
<protein>
    <submittedName>
        <fullName evidence="2">Uncharacterized protein</fullName>
    </submittedName>
</protein>
<dbReference type="OrthoDB" id="5413003at2759"/>
<dbReference type="PANTHER" id="PTHR37287">
    <property type="entry name" value="INO EIGHTY SUBUNIT 1"/>
    <property type="match status" value="1"/>
</dbReference>
<gene>
    <name evidence="2" type="ORF">FA10DRAFT_268093</name>
</gene>
<sequence>MKSEPGLEDGDTGERGGTEELATAAAEEPVAGLTTPAEEGSIATAPDGSGGEDLAAMPAPTSSNSQGLLPFQKTSTGLNDEELKNKYAPGSAPYWIGPAAINAHERARSNNAPNQTPRNLPVKRYDGEPLSRPDLQHNVLCHLFSDTTRCFTNPRPGPHGPKGSTTWRSPVPVYPYGMAKTCARRSDETPEERKQWEEQVHSYQEAPFVDGTSSEAKSEEASTSEAAAAPSSAGMGTPPSLKQRQGYPAPGSDKLTFKELYIEALMHSGKCTKAMRDKMLADDEFAEDFAKVCLLVNVGRINTTLAFYPEMKTILRSYHPLPALQRNENTRRHLQDAPRMKSLLKSVLLDGERPGVPGSTTATGALAAKNAKAGADEGAGEEAPGDLPELVRRRARNVEMRRKKMASLGLDEMDPEAPPLKPSTSVITVIFLLAMHAAEVTTLHFEAPHDYFSLFFPHPDFAVPSQERAKSFLWLLWHYLEGGAQLPPGPDKTDDVISAVGGLYENPFNDEAGRESSLQAHRAWDSLTEQEKQKMANTQVIWKGTRNPAWQEWKKKKQKEAASSQERPKNTSSSSATAAATDTDGDAKVAEQSVESTKAASEGEGENASGATYPPSEYVDRVLAPKLSTISFAQSALENVDTEEELEFGHKMRDTRSAFLVRFQEEEQARVEGEEAKKKAAGGGGGLKESKSNAPARKSPSEAVDGTNDSSMSTGQSGNVEGGLASSAPAAGSGSAANAGAAGGKKRSNATGGGSSYPLANILAAANAGKDRARQEAAAAAAAAANRSSATGDDGESSNKRQRLNEDGSISSSGALDATGRAQTVDKGDLLWELDLSTPSSRNATSSGFASGASEPESLPLLAWRRILERAQRGVGDASYESDDERVAQDEARDERPKLELARILNCLREVRTRRGQIAAPLAPPQSVPRDHHRRSSRQGQEWSTVAANEANTVDDDIMSTIS</sequence>
<feature type="region of interest" description="Disordered" evidence="1">
    <location>
        <begin position="873"/>
        <end position="895"/>
    </location>
</feature>
<feature type="region of interest" description="Disordered" evidence="1">
    <location>
        <begin position="916"/>
        <end position="963"/>
    </location>
</feature>
<keyword evidence="3" id="KW-1185">Reference proteome</keyword>
<reference evidence="2 3" key="1">
    <citation type="journal article" date="2018" name="Mol. Biol. Evol.">
        <title>Broad Genomic Sampling Reveals a Smut Pathogenic Ancestry of the Fungal Clade Ustilaginomycotina.</title>
        <authorList>
            <person name="Kijpornyongpan T."/>
            <person name="Mondo S.J."/>
            <person name="Barry K."/>
            <person name="Sandor L."/>
            <person name="Lee J."/>
            <person name="Lipzen A."/>
            <person name="Pangilinan J."/>
            <person name="LaButti K."/>
            <person name="Hainaut M."/>
            <person name="Henrissat B."/>
            <person name="Grigoriev I.V."/>
            <person name="Spatafora J.W."/>
            <person name="Aime M.C."/>
        </authorList>
    </citation>
    <scope>NUCLEOTIDE SEQUENCE [LARGE SCALE GENOMIC DNA]</scope>
    <source>
        <strain evidence="2 3">MCA 4198</strain>
    </source>
</reference>
<feature type="compositionally biased region" description="Low complexity" evidence="1">
    <location>
        <begin position="722"/>
        <end position="740"/>
    </location>
</feature>
<feature type="region of interest" description="Disordered" evidence="1">
    <location>
        <begin position="369"/>
        <end position="389"/>
    </location>
</feature>
<feature type="compositionally biased region" description="Low complexity" evidence="1">
    <location>
        <begin position="19"/>
        <end position="32"/>
    </location>
</feature>
<accession>A0A316YJ48</accession>
<feature type="region of interest" description="Disordered" evidence="1">
    <location>
        <begin position="550"/>
        <end position="615"/>
    </location>
</feature>
<feature type="compositionally biased region" description="Low complexity" evidence="1">
    <location>
        <begin position="221"/>
        <end position="233"/>
    </location>
</feature>
<feature type="compositionally biased region" description="Polar residues" evidence="1">
    <location>
        <begin position="707"/>
        <end position="719"/>
    </location>
</feature>
<feature type="region of interest" description="Disordered" evidence="1">
    <location>
        <begin position="182"/>
        <end position="249"/>
    </location>
</feature>
<feature type="compositionally biased region" description="Polar residues" evidence="1">
    <location>
        <begin position="60"/>
        <end position="73"/>
    </location>
</feature>
<dbReference type="GeneID" id="37044092"/>
<feature type="compositionally biased region" description="Polar residues" evidence="1">
    <location>
        <begin position="938"/>
        <end position="952"/>
    </location>
</feature>
<feature type="compositionally biased region" description="Basic and acidic residues" evidence="1">
    <location>
        <begin position="184"/>
        <end position="200"/>
    </location>
</feature>
<feature type="region of interest" description="Disordered" evidence="1">
    <location>
        <begin position="1"/>
        <end position="73"/>
    </location>
</feature>
<dbReference type="PANTHER" id="PTHR37287:SF1">
    <property type="entry name" value="INO EIGHTY SUBUNIT 1"/>
    <property type="match status" value="1"/>
</dbReference>
<organism evidence="2 3">
    <name type="scientific">Acaromyces ingoldii</name>
    <dbReference type="NCBI Taxonomy" id="215250"/>
    <lineage>
        <taxon>Eukaryota</taxon>
        <taxon>Fungi</taxon>
        <taxon>Dikarya</taxon>
        <taxon>Basidiomycota</taxon>
        <taxon>Ustilaginomycotina</taxon>
        <taxon>Exobasidiomycetes</taxon>
        <taxon>Exobasidiales</taxon>
        <taxon>Cryptobasidiaceae</taxon>
        <taxon>Acaromyces</taxon>
    </lineage>
</organism>
<dbReference type="GO" id="GO:0031011">
    <property type="term" value="C:Ino80 complex"/>
    <property type="evidence" value="ECO:0007669"/>
    <property type="project" value="InterPro"/>
</dbReference>
<name>A0A316YJ48_9BASI</name>
<evidence type="ECO:0000313" key="3">
    <source>
        <dbReference type="Proteomes" id="UP000245768"/>
    </source>
</evidence>
<feature type="compositionally biased region" description="Basic and acidic residues" evidence="1">
    <location>
        <begin position="885"/>
        <end position="895"/>
    </location>
</feature>
<dbReference type="InterPro" id="IPR038014">
    <property type="entry name" value="Ies1"/>
</dbReference>
<evidence type="ECO:0000256" key="1">
    <source>
        <dbReference type="SAM" id="MobiDB-lite"/>
    </source>
</evidence>
<dbReference type="AlphaFoldDB" id="A0A316YJ48"/>
<dbReference type="InParanoid" id="A0A316YJ48"/>
<feature type="region of interest" description="Disordered" evidence="1">
    <location>
        <begin position="666"/>
        <end position="822"/>
    </location>
</feature>
<dbReference type="STRING" id="215250.A0A316YJ48"/>